<evidence type="ECO:0000313" key="2">
    <source>
        <dbReference type="Proteomes" id="UP000092460"/>
    </source>
</evidence>
<protein>
    <submittedName>
        <fullName evidence="1">Uncharacterized protein</fullName>
    </submittedName>
</protein>
<sequence length="92" mass="10611">MAKGSFIPTNDVVEGWLHEVKHNIISKVEYGVSSLEFPKKSTTIMPVHVNGNHCCVAIINQITTVIEFYDLFQTDYGYSFFENFKTKFIHKH</sequence>
<keyword evidence="2" id="KW-1185">Reference proteome</keyword>
<dbReference type="EMBL" id="JXJN01008555">
    <property type="status" value="NOT_ANNOTATED_CDS"/>
    <property type="molecule type" value="Genomic_DNA"/>
</dbReference>
<organism evidence="1 2">
    <name type="scientific">Glossina palpalis gambiensis</name>
    <dbReference type="NCBI Taxonomy" id="67801"/>
    <lineage>
        <taxon>Eukaryota</taxon>
        <taxon>Metazoa</taxon>
        <taxon>Ecdysozoa</taxon>
        <taxon>Arthropoda</taxon>
        <taxon>Hexapoda</taxon>
        <taxon>Insecta</taxon>
        <taxon>Pterygota</taxon>
        <taxon>Neoptera</taxon>
        <taxon>Endopterygota</taxon>
        <taxon>Diptera</taxon>
        <taxon>Brachycera</taxon>
        <taxon>Muscomorpha</taxon>
        <taxon>Hippoboscoidea</taxon>
        <taxon>Glossinidae</taxon>
        <taxon>Glossina</taxon>
    </lineage>
</organism>
<dbReference type="EnsemblMetazoa" id="GPPI018989-RA">
    <property type="protein sequence ID" value="GPPI018989-PA"/>
    <property type="gene ID" value="GPPI018989"/>
</dbReference>
<dbReference type="AlphaFoldDB" id="A0A1B0B4V3"/>
<reference evidence="2" key="1">
    <citation type="submission" date="2015-01" db="EMBL/GenBank/DDBJ databases">
        <authorList>
            <person name="Aksoy S."/>
            <person name="Warren W."/>
            <person name="Wilson R.K."/>
        </authorList>
    </citation>
    <scope>NUCLEOTIDE SEQUENCE [LARGE SCALE GENOMIC DNA]</scope>
    <source>
        <strain evidence="2">IAEA</strain>
    </source>
</reference>
<dbReference type="Proteomes" id="UP000092460">
    <property type="component" value="Unassembled WGS sequence"/>
</dbReference>
<accession>A0A1B0B4V3</accession>
<name>A0A1B0B4V3_9MUSC</name>
<evidence type="ECO:0000313" key="1">
    <source>
        <dbReference type="EnsemblMetazoa" id="GPPI018989-PA"/>
    </source>
</evidence>
<reference evidence="1" key="2">
    <citation type="submission" date="2020-05" db="UniProtKB">
        <authorList>
            <consortium name="EnsemblMetazoa"/>
        </authorList>
    </citation>
    <scope>IDENTIFICATION</scope>
    <source>
        <strain evidence="1">IAEA</strain>
    </source>
</reference>
<dbReference type="VEuPathDB" id="VectorBase:GPPI018989"/>
<proteinExistence type="predicted"/>